<dbReference type="AlphaFoldDB" id="A0A1H0YVU7"/>
<proteinExistence type="predicted"/>
<sequence length="150" mass="14984">MSQSDPPTGLPAREPADAAPAAEAPAAPSADAPAAPAPAPESPAAEPGDTPVDREPIVEVAQREVAIERSVRVGRIVIGGIVAGAVVAMLACLFFPIEEGAEYTLGQIVGFMALIGAAIGAGLAGLFAILLGAAVRRQRGTGIAIQSDVR</sequence>
<feature type="transmembrane region" description="Helical" evidence="2">
    <location>
        <begin position="109"/>
        <end position="135"/>
    </location>
</feature>
<accession>A0A1H0YVU7</accession>
<evidence type="ECO:0000313" key="3">
    <source>
        <dbReference type="EMBL" id="SDQ19309.1"/>
    </source>
</evidence>
<keyword evidence="2" id="KW-1133">Transmembrane helix</keyword>
<name>A0A1H0YVU7_9MICO</name>
<feature type="transmembrane region" description="Helical" evidence="2">
    <location>
        <begin position="76"/>
        <end position="97"/>
    </location>
</feature>
<dbReference type="RefSeq" id="WP_010154952.1">
    <property type="nucleotide sequence ID" value="NZ_FNKB01000001.1"/>
</dbReference>
<organism evidence="3 4">
    <name type="scientific">Leucobacter chromiiresistens</name>
    <dbReference type="NCBI Taxonomy" id="1079994"/>
    <lineage>
        <taxon>Bacteria</taxon>
        <taxon>Bacillati</taxon>
        <taxon>Actinomycetota</taxon>
        <taxon>Actinomycetes</taxon>
        <taxon>Micrococcales</taxon>
        <taxon>Microbacteriaceae</taxon>
        <taxon>Leucobacter</taxon>
    </lineage>
</organism>
<feature type="compositionally biased region" description="Low complexity" evidence="1">
    <location>
        <begin position="11"/>
        <end position="34"/>
    </location>
</feature>
<keyword evidence="2" id="KW-0472">Membrane</keyword>
<evidence type="ECO:0000256" key="1">
    <source>
        <dbReference type="SAM" id="MobiDB-lite"/>
    </source>
</evidence>
<feature type="region of interest" description="Disordered" evidence="1">
    <location>
        <begin position="1"/>
        <end position="57"/>
    </location>
</feature>
<dbReference type="Proteomes" id="UP000182690">
    <property type="component" value="Unassembled WGS sequence"/>
</dbReference>
<protein>
    <submittedName>
        <fullName evidence="3">Uncharacterized protein</fullName>
    </submittedName>
</protein>
<evidence type="ECO:0000313" key="4">
    <source>
        <dbReference type="Proteomes" id="UP000182690"/>
    </source>
</evidence>
<keyword evidence="2" id="KW-0812">Transmembrane</keyword>
<dbReference type="EMBL" id="FNKB01000001">
    <property type="protein sequence ID" value="SDQ19309.1"/>
    <property type="molecule type" value="Genomic_DNA"/>
</dbReference>
<gene>
    <name evidence="3" type="ORF">SAMN04488565_1236</name>
</gene>
<evidence type="ECO:0000256" key="2">
    <source>
        <dbReference type="SAM" id="Phobius"/>
    </source>
</evidence>
<reference evidence="3 4" key="1">
    <citation type="submission" date="2016-10" db="EMBL/GenBank/DDBJ databases">
        <authorList>
            <person name="de Groot N.N."/>
        </authorList>
    </citation>
    <scope>NUCLEOTIDE SEQUENCE [LARGE SCALE GENOMIC DNA]</scope>
    <source>
        <strain evidence="3 4">DSM 22788</strain>
    </source>
</reference>
<dbReference type="STRING" id="1079994.SAMN04488565_1236"/>